<dbReference type="AlphaFoldDB" id="A0A4R1B792"/>
<dbReference type="PANTHER" id="PTHR43514:SF10">
    <property type="entry name" value="MOLYBDENUM IMPORT ATP-BINDING PROTEIN MODC 2"/>
    <property type="match status" value="1"/>
</dbReference>
<evidence type="ECO:0000313" key="2">
    <source>
        <dbReference type="EMBL" id="TCJ11573.1"/>
    </source>
</evidence>
<feature type="non-terminal residue" evidence="2">
    <location>
        <position position="118"/>
    </location>
</feature>
<dbReference type="InterPro" id="IPR050334">
    <property type="entry name" value="Molybdenum_import_ModC"/>
</dbReference>
<dbReference type="Pfam" id="PF00005">
    <property type="entry name" value="ABC_tran"/>
    <property type="match status" value="1"/>
</dbReference>
<accession>A0A4R1B792</accession>
<evidence type="ECO:0000259" key="1">
    <source>
        <dbReference type="Pfam" id="PF00005"/>
    </source>
</evidence>
<evidence type="ECO:0000313" key="3">
    <source>
        <dbReference type="Proteomes" id="UP000295443"/>
    </source>
</evidence>
<name>A0A4R1B792_9PROT</name>
<proteinExistence type="predicted"/>
<dbReference type="PANTHER" id="PTHR43514">
    <property type="entry name" value="ABC TRANSPORTER I FAMILY MEMBER 10"/>
    <property type="match status" value="1"/>
</dbReference>
<keyword evidence="2" id="KW-0547">Nucleotide-binding</keyword>
<dbReference type="GO" id="GO:0005524">
    <property type="term" value="F:ATP binding"/>
    <property type="evidence" value="ECO:0007669"/>
    <property type="project" value="UniProtKB-KW"/>
</dbReference>
<feature type="domain" description="ABC transporter" evidence="1">
    <location>
        <begin position="25"/>
        <end position="107"/>
    </location>
</feature>
<dbReference type="InterPro" id="IPR003439">
    <property type="entry name" value="ABC_transporter-like_ATP-bd"/>
</dbReference>
<dbReference type="Proteomes" id="UP000295443">
    <property type="component" value="Unassembled WGS sequence"/>
</dbReference>
<organism evidence="2 3">
    <name type="scientific">Parasulfuritortus cantonensis</name>
    <dbReference type="NCBI Taxonomy" id="2528202"/>
    <lineage>
        <taxon>Bacteria</taxon>
        <taxon>Pseudomonadati</taxon>
        <taxon>Pseudomonadota</taxon>
        <taxon>Betaproteobacteria</taxon>
        <taxon>Nitrosomonadales</taxon>
        <taxon>Thiobacillaceae</taxon>
        <taxon>Parasulfuritortus</taxon>
    </lineage>
</organism>
<keyword evidence="3" id="KW-1185">Reference proteome</keyword>
<dbReference type="RefSeq" id="WP_131449230.1">
    <property type="nucleotide sequence ID" value="NZ_SJZB01000053.1"/>
</dbReference>
<dbReference type="OrthoDB" id="5298774at2"/>
<keyword evidence="2" id="KW-0067">ATP-binding</keyword>
<dbReference type="EMBL" id="SJZB01000053">
    <property type="protein sequence ID" value="TCJ11573.1"/>
    <property type="molecule type" value="Genomic_DNA"/>
</dbReference>
<dbReference type="InterPro" id="IPR027417">
    <property type="entry name" value="P-loop_NTPase"/>
</dbReference>
<dbReference type="GO" id="GO:0016887">
    <property type="term" value="F:ATP hydrolysis activity"/>
    <property type="evidence" value="ECO:0007669"/>
    <property type="project" value="InterPro"/>
</dbReference>
<protein>
    <submittedName>
        <fullName evidence="2">ATP-binding cassette domain-containing protein</fullName>
    </submittedName>
</protein>
<sequence>MSGGADQAAIAARFQLSWPGFALGVDLEMPGRGVTALFGSSGSGKTTLLRCIAGLERAPGGYLSVAGEVWQDGAHFLPTYRRPLGYVFQEASLFPHMSVRGNLEYGRKRAGSGEHKVS</sequence>
<reference evidence="2 3" key="1">
    <citation type="submission" date="2019-03" db="EMBL/GenBank/DDBJ databases">
        <title>Genome sequence of Thiobacillaceae bacterium LSR1, a sulfur-oxidizing bacterium isolated from freshwater sediment.</title>
        <authorList>
            <person name="Li S."/>
        </authorList>
    </citation>
    <scope>NUCLEOTIDE SEQUENCE [LARGE SCALE GENOMIC DNA]</scope>
    <source>
        <strain evidence="2 3">LSR1</strain>
    </source>
</reference>
<dbReference type="SUPFAM" id="SSF52540">
    <property type="entry name" value="P-loop containing nucleoside triphosphate hydrolases"/>
    <property type="match status" value="1"/>
</dbReference>
<comment type="caution">
    <text evidence="2">The sequence shown here is derived from an EMBL/GenBank/DDBJ whole genome shotgun (WGS) entry which is preliminary data.</text>
</comment>
<gene>
    <name evidence="2" type="ORF">EZJ19_15590</name>
</gene>
<dbReference type="Gene3D" id="3.40.50.300">
    <property type="entry name" value="P-loop containing nucleotide triphosphate hydrolases"/>
    <property type="match status" value="1"/>
</dbReference>